<dbReference type="OrthoDB" id="1567488at2759"/>
<dbReference type="InterPro" id="IPR012871">
    <property type="entry name" value="DUF1668_ORYSA"/>
</dbReference>
<dbReference type="EMBL" id="QEFC01002726">
    <property type="protein sequence ID" value="KAE9451089.1"/>
    <property type="molecule type" value="Genomic_DNA"/>
</dbReference>
<dbReference type="AlphaFoldDB" id="A0A6A4L756"/>
<dbReference type="SUPFAM" id="SSF117281">
    <property type="entry name" value="Kelch motif"/>
    <property type="match status" value="1"/>
</dbReference>
<dbReference type="Pfam" id="PF07893">
    <property type="entry name" value="DUF1668"/>
    <property type="match status" value="1"/>
</dbReference>
<dbReference type="Proteomes" id="UP000428333">
    <property type="component" value="Linkage Group LG10"/>
</dbReference>
<evidence type="ECO:0000313" key="1">
    <source>
        <dbReference type="EMBL" id="KAE9451089.1"/>
    </source>
</evidence>
<dbReference type="InterPro" id="IPR015915">
    <property type="entry name" value="Kelch-typ_b-propeller"/>
</dbReference>
<dbReference type="PANTHER" id="PTHR24414">
    <property type="entry name" value="F-BOX/KELCH-REPEAT PROTEIN SKIP4"/>
    <property type="match status" value="1"/>
</dbReference>
<reference evidence="1 2" key="1">
    <citation type="journal article" date="2019" name="Genome Biol. Evol.">
        <title>The Rhododendron genome and chromosomal organization provide insight into shared whole-genome duplications across the heath family (Ericaceae).</title>
        <authorList>
            <person name="Soza V.L."/>
            <person name="Lindsley D."/>
            <person name="Waalkes A."/>
            <person name="Ramage E."/>
            <person name="Patwardhan R.P."/>
            <person name="Burton J.N."/>
            <person name="Adey A."/>
            <person name="Kumar A."/>
            <person name="Qiu R."/>
            <person name="Shendure J."/>
            <person name="Hall B."/>
        </authorList>
    </citation>
    <scope>NUCLEOTIDE SEQUENCE [LARGE SCALE GENOMIC DNA]</scope>
    <source>
        <strain evidence="1">RSF 1966-606</strain>
    </source>
</reference>
<dbReference type="PANTHER" id="PTHR24414:SF199">
    <property type="entry name" value="F-BOX_KELCH-REPEAT PROTEIN SKIP6-LIKE"/>
    <property type="match status" value="1"/>
</dbReference>
<dbReference type="InterPro" id="IPR050354">
    <property type="entry name" value="F-box/kelch-repeat_ARATH"/>
</dbReference>
<comment type="caution">
    <text evidence="1">The sequence shown here is derived from an EMBL/GenBank/DDBJ whole genome shotgun (WGS) entry which is preliminary data.</text>
</comment>
<evidence type="ECO:0000313" key="2">
    <source>
        <dbReference type="Proteomes" id="UP000428333"/>
    </source>
</evidence>
<sequence length="512" mass="56234">MTTTARGSCTPPVIVSGEEDDVPIYFRFYRRDDDDDEEVGGGRGLYWCVIKTKTDCCCDFSGCAYNNEKVVSPPVFKQEPSSRVYSGCVAVGGTIYVLGGLDFKSVDKPRPPNRSFVAMRTQSLPNSDVFYIDTTTTPLCGPEGGSGGGWKKLDHSMNFPRSNPHAFTVNGKIYVMGGAQPSPKPEVLDTRRMDQGWRVLQDSTDARGQITGHAVIDGGKRICLQFRRMRHLYCYDVEADSWQVHREDVLGYPMPESGLLSWKSAFLDGILYYLDKERPGVMFGVDLDSAAAAEPKRVRLPLAKSKCEDWDWDWIPQPVLGYSDSVLPVTHLVSLGSGKLAVLWSGRGPSDELHVYCSTIKMSKEEKKQEEEGSGGDFDLVAFPQSLSHVLVHGSSLMDCIAVHTQKYPRLGVVERVGGHELSKSSGNVGAKIACASLLSSPSSALTASLANQHDPCGLSFEEEDHLSRSAKRVKEGHGNMDETMVESPIFDKGEDVLNIPSDPYRNSLDLA</sequence>
<protein>
    <submittedName>
        <fullName evidence="1">Uncharacterized protein</fullName>
    </submittedName>
</protein>
<organism evidence="1 2">
    <name type="scientific">Rhododendron williamsianum</name>
    <dbReference type="NCBI Taxonomy" id="262921"/>
    <lineage>
        <taxon>Eukaryota</taxon>
        <taxon>Viridiplantae</taxon>
        <taxon>Streptophyta</taxon>
        <taxon>Embryophyta</taxon>
        <taxon>Tracheophyta</taxon>
        <taxon>Spermatophyta</taxon>
        <taxon>Magnoliopsida</taxon>
        <taxon>eudicotyledons</taxon>
        <taxon>Gunneridae</taxon>
        <taxon>Pentapetalae</taxon>
        <taxon>asterids</taxon>
        <taxon>Ericales</taxon>
        <taxon>Ericaceae</taxon>
        <taxon>Ericoideae</taxon>
        <taxon>Rhodoreae</taxon>
        <taxon>Rhododendron</taxon>
    </lineage>
</organism>
<dbReference type="Gene3D" id="2.120.10.80">
    <property type="entry name" value="Kelch-type beta propeller"/>
    <property type="match status" value="1"/>
</dbReference>
<keyword evidence="2" id="KW-1185">Reference proteome</keyword>
<accession>A0A6A4L756</accession>
<proteinExistence type="predicted"/>
<feature type="non-terminal residue" evidence="1">
    <location>
        <position position="1"/>
    </location>
</feature>
<name>A0A6A4L756_9ERIC</name>
<gene>
    <name evidence="1" type="ORF">C3L33_17029</name>
</gene>